<accession>A0A0H5QRN0</accession>
<organism evidence="1">
    <name type="scientific">Spongospora subterranea</name>
    <dbReference type="NCBI Taxonomy" id="70186"/>
    <lineage>
        <taxon>Eukaryota</taxon>
        <taxon>Sar</taxon>
        <taxon>Rhizaria</taxon>
        <taxon>Endomyxa</taxon>
        <taxon>Phytomyxea</taxon>
        <taxon>Plasmodiophorida</taxon>
        <taxon>Plasmodiophoridae</taxon>
        <taxon>Spongospora</taxon>
    </lineage>
</organism>
<dbReference type="EMBL" id="HACM01004251">
    <property type="protein sequence ID" value="CRZ04693.1"/>
    <property type="molecule type" value="Transcribed_RNA"/>
</dbReference>
<dbReference type="AlphaFoldDB" id="A0A0H5QRN0"/>
<evidence type="ECO:0000313" key="1">
    <source>
        <dbReference type="EMBL" id="CRZ04693.1"/>
    </source>
</evidence>
<feature type="non-terminal residue" evidence="1">
    <location>
        <position position="131"/>
    </location>
</feature>
<protein>
    <submittedName>
        <fullName evidence="1">Uncharacterized protein</fullName>
    </submittedName>
</protein>
<proteinExistence type="predicted"/>
<feature type="non-terminal residue" evidence="1">
    <location>
        <position position="1"/>
    </location>
</feature>
<reference evidence="1" key="1">
    <citation type="submission" date="2015-04" db="EMBL/GenBank/DDBJ databases">
        <title>The genome sequence of the plant pathogenic Rhizarian Plasmodiophora brassicae reveals insights in its biotrophic life cycle and the origin of chitin synthesis.</title>
        <authorList>
            <person name="Schwelm A."/>
            <person name="Fogelqvist J."/>
            <person name="Knaust A."/>
            <person name="Julke S."/>
            <person name="Lilja T."/>
            <person name="Dhandapani V."/>
            <person name="Bonilla-Rosso G."/>
            <person name="Karlsson M."/>
            <person name="Shevchenko A."/>
            <person name="Choi S.R."/>
            <person name="Kim H.G."/>
            <person name="Park J.Y."/>
            <person name="Lim Y.P."/>
            <person name="Ludwig-Muller J."/>
            <person name="Dixelius C."/>
        </authorList>
    </citation>
    <scope>NUCLEOTIDE SEQUENCE</scope>
    <source>
        <tissue evidence="1">Potato root galls</tissue>
    </source>
</reference>
<sequence length="131" mass="14938">DLEIRHSFHRLMPALAQIDIKPVIQDKKNSDCCVFRKEICLRRTNNHSSEGFLFCFGSRQENSRTVLNETNGIQQPFDRSGSGRPAVKIEVDTQRPADYEHNAHIERIGQIPINCAIEPKKRLRQSPAVSA</sequence>
<name>A0A0H5QRN0_9EUKA</name>